<sequence length="80" mass="8478">AHCPLDADGLVTVCVDYVKGKCARETCKYFHPPDHLVAQLKAVKAQSVAAAAAHVYSAAAALQYSPSTFQFVQPVTLNSS</sequence>
<feature type="non-terminal residue" evidence="8">
    <location>
        <position position="80"/>
    </location>
</feature>
<evidence type="ECO:0000256" key="2">
    <source>
        <dbReference type="ARBA" id="ARBA00022737"/>
    </source>
</evidence>
<accession>A0A8S2YG56</accession>
<dbReference type="EMBL" id="CAJOBJ010093857">
    <property type="protein sequence ID" value="CAF4555298.1"/>
    <property type="molecule type" value="Genomic_DNA"/>
</dbReference>
<dbReference type="GO" id="GO:0003723">
    <property type="term" value="F:RNA binding"/>
    <property type="evidence" value="ECO:0007669"/>
    <property type="project" value="TreeGrafter"/>
</dbReference>
<evidence type="ECO:0000313" key="8">
    <source>
        <dbReference type="EMBL" id="CAF4555298.1"/>
    </source>
</evidence>
<dbReference type="Proteomes" id="UP000681967">
    <property type="component" value="Unassembled WGS sequence"/>
</dbReference>
<evidence type="ECO:0000256" key="4">
    <source>
        <dbReference type="ARBA" id="ARBA00022833"/>
    </source>
</evidence>
<dbReference type="GO" id="GO:0043484">
    <property type="term" value="P:regulation of RNA splicing"/>
    <property type="evidence" value="ECO:0007669"/>
    <property type="project" value="TreeGrafter"/>
</dbReference>
<feature type="zinc finger region" description="C3H1-type" evidence="6">
    <location>
        <begin position="13"/>
        <end position="34"/>
    </location>
</feature>
<dbReference type="Gene3D" id="3.30.1370.210">
    <property type="match status" value="1"/>
</dbReference>
<proteinExistence type="inferred from homology"/>
<dbReference type="Pfam" id="PF22628">
    <property type="entry name" value="zf-CCCH_10"/>
    <property type="match status" value="1"/>
</dbReference>
<gene>
    <name evidence="9" type="ORF">BYL167_LOCUS47749</name>
    <name evidence="8" type="ORF">GIL414_LOCUS37019</name>
</gene>
<dbReference type="InterPro" id="IPR054429">
    <property type="entry name" value="Znf-CCCH_Muscleblind-like"/>
</dbReference>
<organism evidence="8 10">
    <name type="scientific">Rotaria magnacalcarata</name>
    <dbReference type="NCBI Taxonomy" id="392030"/>
    <lineage>
        <taxon>Eukaryota</taxon>
        <taxon>Metazoa</taxon>
        <taxon>Spiralia</taxon>
        <taxon>Gnathifera</taxon>
        <taxon>Rotifera</taxon>
        <taxon>Eurotatoria</taxon>
        <taxon>Bdelloidea</taxon>
        <taxon>Philodinida</taxon>
        <taxon>Philodinidae</taxon>
        <taxon>Rotaria</taxon>
    </lineage>
</organism>
<dbReference type="PROSITE" id="PS50103">
    <property type="entry name" value="ZF_C3H1"/>
    <property type="match status" value="1"/>
</dbReference>
<evidence type="ECO:0000313" key="10">
    <source>
        <dbReference type="Proteomes" id="UP000681720"/>
    </source>
</evidence>
<keyword evidence="2" id="KW-0677">Repeat</keyword>
<protein>
    <recommendedName>
        <fullName evidence="7">C3H1-type domain-containing protein</fullName>
    </recommendedName>
</protein>
<comment type="similarity">
    <text evidence="5">Belongs to the muscleblind family.</text>
</comment>
<evidence type="ECO:0000259" key="7">
    <source>
        <dbReference type="PROSITE" id="PS50103"/>
    </source>
</evidence>
<feature type="domain" description="C3H1-type" evidence="7">
    <location>
        <begin position="13"/>
        <end position="34"/>
    </location>
</feature>
<reference evidence="8" key="1">
    <citation type="submission" date="2021-02" db="EMBL/GenBank/DDBJ databases">
        <authorList>
            <person name="Nowell W R."/>
        </authorList>
    </citation>
    <scope>NUCLEOTIDE SEQUENCE</scope>
</reference>
<keyword evidence="1 6" id="KW-0479">Metal-binding</keyword>
<dbReference type="PANTHER" id="PTHR12675">
    <property type="entry name" value="MUSCLEBLIND-LIKE PROTEIN"/>
    <property type="match status" value="1"/>
</dbReference>
<evidence type="ECO:0000313" key="9">
    <source>
        <dbReference type="EMBL" id="CAF4791693.1"/>
    </source>
</evidence>
<dbReference type="PANTHER" id="PTHR12675:SF12">
    <property type="entry name" value="PROTEIN MUSCLEBLIND"/>
    <property type="match status" value="1"/>
</dbReference>
<dbReference type="EMBL" id="CAJOBH010138109">
    <property type="protein sequence ID" value="CAF4791693.1"/>
    <property type="molecule type" value="Genomic_DNA"/>
</dbReference>
<evidence type="ECO:0000256" key="6">
    <source>
        <dbReference type="PROSITE-ProRule" id="PRU00723"/>
    </source>
</evidence>
<evidence type="ECO:0000256" key="5">
    <source>
        <dbReference type="ARBA" id="ARBA00038226"/>
    </source>
</evidence>
<evidence type="ECO:0000256" key="1">
    <source>
        <dbReference type="ARBA" id="ARBA00022723"/>
    </source>
</evidence>
<dbReference type="Proteomes" id="UP000681720">
    <property type="component" value="Unassembled WGS sequence"/>
</dbReference>
<dbReference type="InterPro" id="IPR000571">
    <property type="entry name" value="Znf_CCCH"/>
</dbReference>
<evidence type="ECO:0000256" key="3">
    <source>
        <dbReference type="ARBA" id="ARBA00022771"/>
    </source>
</evidence>
<dbReference type="GO" id="GO:0005737">
    <property type="term" value="C:cytoplasm"/>
    <property type="evidence" value="ECO:0007669"/>
    <property type="project" value="TreeGrafter"/>
</dbReference>
<dbReference type="AlphaFoldDB" id="A0A8S2YG56"/>
<name>A0A8S2YG56_9BILA</name>
<feature type="non-terminal residue" evidence="8">
    <location>
        <position position="1"/>
    </location>
</feature>
<comment type="caution">
    <text evidence="8">The sequence shown here is derived from an EMBL/GenBank/DDBJ whole genome shotgun (WGS) entry which is preliminary data.</text>
</comment>
<dbReference type="GO" id="GO:0005654">
    <property type="term" value="C:nucleoplasm"/>
    <property type="evidence" value="ECO:0007669"/>
    <property type="project" value="TreeGrafter"/>
</dbReference>
<keyword evidence="3 6" id="KW-0863">Zinc-finger</keyword>
<keyword evidence="4 6" id="KW-0862">Zinc</keyword>
<dbReference type="GO" id="GO:0008270">
    <property type="term" value="F:zinc ion binding"/>
    <property type="evidence" value="ECO:0007669"/>
    <property type="project" value="UniProtKB-KW"/>
</dbReference>